<dbReference type="InterPro" id="IPR000719">
    <property type="entry name" value="Prot_kinase_dom"/>
</dbReference>
<dbReference type="PROSITE" id="PS50011">
    <property type="entry name" value="PROTEIN_KINASE_DOM"/>
    <property type="match status" value="1"/>
</dbReference>
<comment type="caution">
    <text evidence="3">The sequence shown here is derived from an EMBL/GenBank/DDBJ whole genome shotgun (WGS) entry which is preliminary data.</text>
</comment>
<dbReference type="SUPFAM" id="SSF56112">
    <property type="entry name" value="Protein kinase-like (PK-like)"/>
    <property type="match status" value="1"/>
</dbReference>
<keyword evidence="1" id="KW-1133">Transmembrane helix</keyword>
<evidence type="ECO:0000313" key="4">
    <source>
        <dbReference type="Proteomes" id="UP000266841"/>
    </source>
</evidence>
<keyword evidence="1" id="KW-0472">Membrane</keyword>
<sequence length="466" mass="53069">MHTRPPFLQRKRTKRAESRSRILQVYLLIVFPVYVTIALVFFRPRFSQSGSLDHLGLRQIKFPTQFVDRPYPTQNTPDLSIERVVVLGGEDALELDASTFRLFRLKEAVNEYIDEAKEPDQRITRLWHGDECKPIADWAQKMFPVCNVVHELNLFENGQILGKPGWFRQAWEVDDGNPLSPKLALKTLRLDRGFLPEYYELHRRDALSMERLTSSPYVMDIFAYCGQSTVNELAFGDPGLNTLYNLSMSLRDNNTPFVLDQKLRIGALAALGLSHVHSVPAAVSNLNDRPVTIAHYDVNPRNYIINALGIPKINDFNVAEFITWNNDGPCGFESRLHEPWWRAPEEMVAQAEGPLARRITEAVDVYSLGNVLYVLLTGLEPRGKDKKKERYQIVSSIVASGARPTLPKFYALSDLAPVVALRKAIFRCYEPNPALRPTAMEIAQDLFAALNTQQKHLTRNRLESSH</sequence>
<keyword evidence="4" id="KW-1185">Reference proteome</keyword>
<dbReference type="Pfam" id="PF00069">
    <property type="entry name" value="Pkinase"/>
    <property type="match status" value="1"/>
</dbReference>
<keyword evidence="1" id="KW-0812">Transmembrane</keyword>
<dbReference type="Proteomes" id="UP000266841">
    <property type="component" value="Unassembled WGS sequence"/>
</dbReference>
<protein>
    <recommendedName>
        <fullName evidence="2">Protein kinase domain-containing protein</fullName>
    </recommendedName>
</protein>
<evidence type="ECO:0000313" key="3">
    <source>
        <dbReference type="EMBL" id="EJK72046.1"/>
    </source>
</evidence>
<evidence type="ECO:0000256" key="1">
    <source>
        <dbReference type="SAM" id="Phobius"/>
    </source>
</evidence>
<dbReference type="GO" id="GO:0005524">
    <property type="term" value="F:ATP binding"/>
    <property type="evidence" value="ECO:0007669"/>
    <property type="project" value="InterPro"/>
</dbReference>
<organism evidence="3 4">
    <name type="scientific">Thalassiosira oceanica</name>
    <name type="common">Marine diatom</name>
    <dbReference type="NCBI Taxonomy" id="159749"/>
    <lineage>
        <taxon>Eukaryota</taxon>
        <taxon>Sar</taxon>
        <taxon>Stramenopiles</taxon>
        <taxon>Ochrophyta</taxon>
        <taxon>Bacillariophyta</taxon>
        <taxon>Coscinodiscophyceae</taxon>
        <taxon>Thalassiosirophycidae</taxon>
        <taxon>Thalassiosirales</taxon>
        <taxon>Thalassiosiraceae</taxon>
        <taxon>Thalassiosira</taxon>
    </lineage>
</organism>
<name>K0TEU8_THAOC</name>
<dbReference type="SMART" id="SM00220">
    <property type="entry name" value="S_TKc"/>
    <property type="match status" value="1"/>
</dbReference>
<dbReference type="InterPro" id="IPR011009">
    <property type="entry name" value="Kinase-like_dom_sf"/>
</dbReference>
<proteinExistence type="predicted"/>
<accession>K0TEU8</accession>
<dbReference type="InterPro" id="IPR051681">
    <property type="entry name" value="Ser/Thr_Kinases-Pseudokinases"/>
</dbReference>
<dbReference type="Gene3D" id="1.10.510.10">
    <property type="entry name" value="Transferase(Phosphotransferase) domain 1"/>
    <property type="match status" value="1"/>
</dbReference>
<gene>
    <name evidence="3" type="ORF">THAOC_06464</name>
</gene>
<reference evidence="3 4" key="1">
    <citation type="journal article" date="2012" name="Genome Biol.">
        <title>Genome and low-iron response of an oceanic diatom adapted to chronic iron limitation.</title>
        <authorList>
            <person name="Lommer M."/>
            <person name="Specht M."/>
            <person name="Roy A.S."/>
            <person name="Kraemer L."/>
            <person name="Andreson R."/>
            <person name="Gutowska M.A."/>
            <person name="Wolf J."/>
            <person name="Bergner S.V."/>
            <person name="Schilhabel M.B."/>
            <person name="Klostermeier U.C."/>
            <person name="Beiko R.G."/>
            <person name="Rosenstiel P."/>
            <person name="Hippler M."/>
            <person name="Laroche J."/>
        </authorList>
    </citation>
    <scope>NUCLEOTIDE SEQUENCE [LARGE SCALE GENOMIC DNA]</scope>
    <source>
        <strain evidence="3 4">CCMP1005</strain>
    </source>
</reference>
<feature type="transmembrane region" description="Helical" evidence="1">
    <location>
        <begin position="21"/>
        <end position="42"/>
    </location>
</feature>
<dbReference type="eggNOG" id="KOG1151">
    <property type="taxonomic scope" value="Eukaryota"/>
</dbReference>
<dbReference type="OrthoDB" id="41771at2759"/>
<dbReference type="AlphaFoldDB" id="K0TEU8"/>
<dbReference type="EMBL" id="AGNL01006431">
    <property type="protein sequence ID" value="EJK72046.1"/>
    <property type="molecule type" value="Genomic_DNA"/>
</dbReference>
<evidence type="ECO:0000259" key="2">
    <source>
        <dbReference type="PROSITE" id="PS50011"/>
    </source>
</evidence>
<feature type="domain" description="Protein kinase" evidence="2">
    <location>
        <begin position="155"/>
        <end position="448"/>
    </location>
</feature>
<dbReference type="GO" id="GO:0004674">
    <property type="term" value="F:protein serine/threonine kinase activity"/>
    <property type="evidence" value="ECO:0007669"/>
    <property type="project" value="TreeGrafter"/>
</dbReference>
<dbReference type="PANTHER" id="PTHR44329">
    <property type="entry name" value="SERINE/THREONINE-PROTEIN KINASE TNNI3K-RELATED"/>
    <property type="match status" value="1"/>
</dbReference>